<comment type="caution">
    <text evidence="2">The sequence shown here is derived from an EMBL/GenBank/DDBJ whole genome shotgun (WGS) entry which is preliminary data.</text>
</comment>
<dbReference type="AlphaFoldDB" id="A0A099NIM1"/>
<dbReference type="HOGENOM" id="CLU_3406494_0_0_1"/>
<gene>
    <name evidence="2" type="ORF">JL09_g6830</name>
    <name evidence="1" type="ORF">JL09_g6835</name>
</gene>
<evidence type="ECO:0000313" key="1">
    <source>
        <dbReference type="EMBL" id="KGK32558.1"/>
    </source>
</evidence>
<evidence type="ECO:0000313" key="3">
    <source>
        <dbReference type="Proteomes" id="UP000029867"/>
    </source>
</evidence>
<proteinExistence type="predicted"/>
<organism evidence="2 3">
    <name type="scientific">Pichia kudriavzevii</name>
    <name type="common">Yeast</name>
    <name type="synonym">Issatchenkia orientalis</name>
    <dbReference type="NCBI Taxonomy" id="4909"/>
    <lineage>
        <taxon>Eukaryota</taxon>
        <taxon>Fungi</taxon>
        <taxon>Dikarya</taxon>
        <taxon>Ascomycota</taxon>
        <taxon>Saccharomycotina</taxon>
        <taxon>Pichiomycetes</taxon>
        <taxon>Pichiales</taxon>
        <taxon>Pichiaceae</taxon>
        <taxon>Pichia</taxon>
    </lineage>
</organism>
<protein>
    <submittedName>
        <fullName evidence="2">Uncharacterized protein</fullName>
    </submittedName>
</protein>
<dbReference type="EMBL" id="JQFK01002109">
    <property type="protein sequence ID" value="KGK32563.1"/>
    <property type="molecule type" value="Genomic_DNA"/>
</dbReference>
<accession>A0A099NIM1</accession>
<reference evidence="3" key="1">
    <citation type="journal article" date="2014" name="Microb. Cell Fact.">
        <title>Exploiting Issatchenkia orientalis SD108 for succinic acid production.</title>
        <authorList>
            <person name="Xiao H."/>
            <person name="Shao Z."/>
            <person name="Jiang Y."/>
            <person name="Dole S."/>
            <person name="Zhao H."/>
        </authorList>
    </citation>
    <scope>NUCLEOTIDE SEQUENCE [LARGE SCALE GENOMIC DNA]</scope>
    <source>
        <strain evidence="3">SD108</strain>
    </source>
</reference>
<dbReference type="EMBL" id="JQFK01002116">
    <property type="protein sequence ID" value="KGK32558.1"/>
    <property type="molecule type" value="Genomic_DNA"/>
</dbReference>
<evidence type="ECO:0000313" key="2">
    <source>
        <dbReference type="EMBL" id="KGK32563.1"/>
    </source>
</evidence>
<name>A0A099NIM1_PICKU</name>
<sequence length="30" mass="3512">MSPPTKLFATKTFWKTSQVEQKLFTLNEIP</sequence>
<dbReference type="Proteomes" id="UP000029867">
    <property type="component" value="Unassembled WGS sequence"/>
</dbReference>
<reference evidence="2" key="2">
    <citation type="submission" date="2014-08" db="EMBL/GenBank/DDBJ databases">
        <title>Exploiting Issatchenkia orientalis SD108 for Succinic Acid Production.</title>
        <authorList>
            <person name="Xiao H."/>
            <person name="Shao Z."/>
            <person name="Jiang Y."/>
            <person name="Dole S."/>
            <person name="Zhao H."/>
        </authorList>
    </citation>
    <scope>NUCLEOTIDE SEQUENCE [LARGE SCALE GENOMIC DNA]</scope>
    <source>
        <strain evidence="2">SD108</strain>
    </source>
</reference>